<name>A0A9Q1C6Y6_HOLLE</name>
<gene>
    <name evidence="3" type="ORF">HOLleu_13928</name>
</gene>
<dbReference type="InterPro" id="IPR006580">
    <property type="entry name" value="Znf_TTF"/>
</dbReference>
<dbReference type="Pfam" id="PF17800">
    <property type="entry name" value="NPL"/>
    <property type="match status" value="1"/>
</dbReference>
<dbReference type="InterPro" id="IPR057456">
    <property type="entry name" value="Znf_C17orf113"/>
</dbReference>
<feature type="compositionally biased region" description="Polar residues" evidence="1">
    <location>
        <begin position="217"/>
        <end position="227"/>
    </location>
</feature>
<feature type="compositionally biased region" description="Acidic residues" evidence="1">
    <location>
        <begin position="160"/>
        <end position="178"/>
    </location>
</feature>
<keyword evidence="4" id="KW-1185">Reference proteome</keyword>
<evidence type="ECO:0000313" key="4">
    <source>
        <dbReference type="Proteomes" id="UP001152320"/>
    </source>
</evidence>
<feature type="compositionally biased region" description="Acidic residues" evidence="1">
    <location>
        <begin position="126"/>
        <end position="150"/>
    </location>
</feature>
<feature type="region of interest" description="Disordered" evidence="1">
    <location>
        <begin position="112"/>
        <end position="204"/>
    </location>
</feature>
<proteinExistence type="predicted"/>
<dbReference type="AlphaFoldDB" id="A0A9Q1C6Y6"/>
<dbReference type="SMART" id="SM00597">
    <property type="entry name" value="ZnF_TTF"/>
    <property type="match status" value="1"/>
</dbReference>
<comment type="caution">
    <text evidence="3">The sequence shown here is derived from an EMBL/GenBank/DDBJ whole genome shotgun (WGS) entry which is preliminary data.</text>
</comment>
<dbReference type="Pfam" id="PF25431">
    <property type="entry name" value="zf-C17orf113"/>
    <property type="match status" value="1"/>
</dbReference>
<evidence type="ECO:0000313" key="3">
    <source>
        <dbReference type="EMBL" id="KAJ8039812.1"/>
    </source>
</evidence>
<sequence length="369" mass="41500">MRIRKSKLGRIENFAAGLTIESGKHYSQSVEDSFHVSMAALELDDDYKSKSRPPIRVMVQHDKKDFLLCSLLYGTLIQQQLDLDFTEGEQVTFFLEGSGVVHLTGSLVQEKPFEVGDEPILGSPPESDEDGMEVSEDESDGKDEEDEEEVPSLQQLAQGDDVESDEEDEEDWIPEQEETSCARVSDSDSFDGRKDLTEQSNGQSMDTLQTWSMAEALNQPSSSSVQKNKSHTCKDGKPKKAKQKVQKKTLEEWLQSFPWSQFDKDSDKVFCGICRKFPKIADKKKTKFVEGCIPFKRETLVVHDKSRCHTLCLKQLQAKKETPVVFGWCSPTDEESDVKQSNLTSTPAVERTEMVTTVDSLDEGTACVK</sequence>
<organism evidence="3 4">
    <name type="scientific">Holothuria leucospilota</name>
    <name type="common">Black long sea cucumber</name>
    <name type="synonym">Mertensiothuria leucospilota</name>
    <dbReference type="NCBI Taxonomy" id="206669"/>
    <lineage>
        <taxon>Eukaryota</taxon>
        <taxon>Metazoa</taxon>
        <taxon>Echinodermata</taxon>
        <taxon>Eleutherozoa</taxon>
        <taxon>Echinozoa</taxon>
        <taxon>Holothuroidea</taxon>
        <taxon>Aspidochirotacea</taxon>
        <taxon>Aspidochirotida</taxon>
        <taxon>Holothuriidae</taxon>
        <taxon>Holothuria</taxon>
    </lineage>
</organism>
<dbReference type="OrthoDB" id="1902587at2759"/>
<dbReference type="Gene3D" id="2.60.120.340">
    <property type="entry name" value="Nucleoplasmin core domain"/>
    <property type="match status" value="1"/>
</dbReference>
<reference evidence="3" key="1">
    <citation type="submission" date="2021-10" db="EMBL/GenBank/DDBJ databases">
        <title>Tropical sea cucumber genome reveals ecological adaptation and Cuvierian tubules defense mechanism.</title>
        <authorList>
            <person name="Chen T."/>
        </authorList>
    </citation>
    <scope>NUCLEOTIDE SEQUENCE</scope>
    <source>
        <strain evidence="3">Nanhai2018</strain>
        <tissue evidence="3">Muscle</tissue>
    </source>
</reference>
<dbReference type="InterPro" id="IPR041232">
    <property type="entry name" value="NPL"/>
</dbReference>
<feature type="region of interest" description="Disordered" evidence="1">
    <location>
        <begin position="217"/>
        <end position="242"/>
    </location>
</feature>
<evidence type="ECO:0000259" key="2">
    <source>
        <dbReference type="SMART" id="SM00597"/>
    </source>
</evidence>
<dbReference type="Proteomes" id="UP001152320">
    <property type="component" value="Chromosome 6"/>
</dbReference>
<feature type="domain" description="TTF-type" evidence="2">
    <location>
        <begin position="245"/>
        <end position="324"/>
    </location>
</feature>
<dbReference type="EMBL" id="JAIZAY010000006">
    <property type="protein sequence ID" value="KAJ8039812.1"/>
    <property type="molecule type" value="Genomic_DNA"/>
</dbReference>
<protein>
    <submittedName>
        <fullName evidence="3">46 kDa FK506-binding nuclear protein</fullName>
    </submittedName>
</protein>
<accession>A0A9Q1C6Y6</accession>
<evidence type="ECO:0000256" key="1">
    <source>
        <dbReference type="SAM" id="MobiDB-lite"/>
    </source>
</evidence>